<dbReference type="STRING" id="1123062.SAMN02745775_102391"/>
<dbReference type="InterPro" id="IPR006311">
    <property type="entry name" value="TAT_signal"/>
</dbReference>
<dbReference type="Gene3D" id="3.10.105.10">
    <property type="entry name" value="Dipeptide-binding Protein, Domain 3"/>
    <property type="match status" value="1"/>
</dbReference>
<keyword evidence="5" id="KW-1185">Reference proteome</keyword>
<organism evidence="4 5">
    <name type="scientific">Falsiroseomonas stagni DSM 19981</name>
    <dbReference type="NCBI Taxonomy" id="1123062"/>
    <lineage>
        <taxon>Bacteria</taxon>
        <taxon>Pseudomonadati</taxon>
        <taxon>Pseudomonadota</taxon>
        <taxon>Alphaproteobacteria</taxon>
        <taxon>Acetobacterales</taxon>
        <taxon>Roseomonadaceae</taxon>
        <taxon>Falsiroseomonas</taxon>
    </lineage>
</organism>
<evidence type="ECO:0000313" key="5">
    <source>
        <dbReference type="Proteomes" id="UP000199473"/>
    </source>
</evidence>
<dbReference type="AlphaFoldDB" id="A0A1I3ZC57"/>
<dbReference type="PIRSF" id="PIRSF002741">
    <property type="entry name" value="MppA"/>
    <property type="match status" value="1"/>
</dbReference>
<dbReference type="GO" id="GO:0030288">
    <property type="term" value="C:outer membrane-bounded periplasmic space"/>
    <property type="evidence" value="ECO:0007669"/>
    <property type="project" value="UniProtKB-ARBA"/>
</dbReference>
<dbReference type="SUPFAM" id="SSF53850">
    <property type="entry name" value="Periplasmic binding protein-like II"/>
    <property type="match status" value="1"/>
</dbReference>
<comment type="similarity">
    <text evidence="2">Belongs to the bacterial solute-binding protein 5 family.</text>
</comment>
<name>A0A1I3ZC57_9PROT</name>
<dbReference type="RefSeq" id="WP_092958441.1">
    <property type="nucleotide sequence ID" value="NZ_FOSQ01000002.1"/>
</dbReference>
<dbReference type="GO" id="GO:0043190">
    <property type="term" value="C:ATP-binding cassette (ABC) transporter complex"/>
    <property type="evidence" value="ECO:0007669"/>
    <property type="project" value="InterPro"/>
</dbReference>
<accession>A0A1I3ZC57</accession>
<dbReference type="Proteomes" id="UP000199473">
    <property type="component" value="Unassembled WGS sequence"/>
</dbReference>
<dbReference type="Pfam" id="PF00496">
    <property type="entry name" value="SBP_bac_5"/>
    <property type="match status" value="1"/>
</dbReference>
<comment type="subcellular location">
    <subcellularLocation>
        <location evidence="1">Periplasm</location>
    </subcellularLocation>
</comment>
<evidence type="ECO:0000256" key="2">
    <source>
        <dbReference type="ARBA" id="ARBA00005695"/>
    </source>
</evidence>
<feature type="domain" description="Solute-binding protein family 5" evidence="3">
    <location>
        <begin position="76"/>
        <end position="415"/>
    </location>
</feature>
<dbReference type="InterPro" id="IPR039424">
    <property type="entry name" value="SBP_5"/>
</dbReference>
<sequence>MPTLNRRTLLGAAAGAASLPVLFNPARAQQRPTTIRFGLSAWPPNLQPWVSTGASAGTVKLLIHRRLIGFDEKGEMRGELAREWGLDAQGAWVFRLRPEAVFHNGERVTSEDVKWTIEQMAAERSTAYYRQQMQQVERVETPDAHTVRLVMKEQSATVPLWFTNYNMGIVWRGSRDMNAPIGCGPYRVTSQERGTWIEVQAAPNYWVPGLPRTRTIRFTVYADENLRLAALQSGDMDMIEYVPWSGMAAVEANPRLTLATQMGPFMDILFNGTRPPFDNPLVRRAVAHAVKREDIVRVAFSGRGKVLEGMPISEGTPWFDPELARGHAYDPERSKALLAQAGHPNGFATTLLAASQFAMHKDSAEISQQYLAAIGIRAELQLVDWSTRVSRGIRGQYDLAVHGVSSEFNDPDGLSVVMDTSLSPAHGRSFGVRAPRTTELLAKGRQEFDQAKRVEIYRDMQRAALEEVPLVGLAWREQGYGFDRRITGFANLPAALSTASGALLEFAAFG</sequence>
<dbReference type="PROSITE" id="PS51318">
    <property type="entry name" value="TAT"/>
    <property type="match status" value="1"/>
</dbReference>
<dbReference type="Gene3D" id="3.90.76.10">
    <property type="entry name" value="Dipeptide-binding Protein, Domain 1"/>
    <property type="match status" value="1"/>
</dbReference>
<dbReference type="GO" id="GO:0015833">
    <property type="term" value="P:peptide transport"/>
    <property type="evidence" value="ECO:0007669"/>
    <property type="project" value="TreeGrafter"/>
</dbReference>
<dbReference type="InterPro" id="IPR000914">
    <property type="entry name" value="SBP_5_dom"/>
</dbReference>
<proteinExistence type="inferred from homology"/>
<dbReference type="PANTHER" id="PTHR30290">
    <property type="entry name" value="PERIPLASMIC BINDING COMPONENT OF ABC TRANSPORTER"/>
    <property type="match status" value="1"/>
</dbReference>
<dbReference type="OrthoDB" id="9803988at2"/>
<dbReference type="EMBL" id="FOSQ01000002">
    <property type="protein sequence ID" value="SFK41768.1"/>
    <property type="molecule type" value="Genomic_DNA"/>
</dbReference>
<evidence type="ECO:0000259" key="3">
    <source>
        <dbReference type="Pfam" id="PF00496"/>
    </source>
</evidence>
<evidence type="ECO:0000313" key="4">
    <source>
        <dbReference type="EMBL" id="SFK41768.1"/>
    </source>
</evidence>
<evidence type="ECO:0000256" key="1">
    <source>
        <dbReference type="ARBA" id="ARBA00004418"/>
    </source>
</evidence>
<reference evidence="4 5" key="1">
    <citation type="submission" date="2016-10" db="EMBL/GenBank/DDBJ databases">
        <authorList>
            <person name="de Groot N.N."/>
        </authorList>
    </citation>
    <scope>NUCLEOTIDE SEQUENCE [LARGE SCALE GENOMIC DNA]</scope>
    <source>
        <strain evidence="4 5">DSM 19981</strain>
    </source>
</reference>
<dbReference type="GO" id="GO:1904680">
    <property type="term" value="F:peptide transmembrane transporter activity"/>
    <property type="evidence" value="ECO:0007669"/>
    <property type="project" value="TreeGrafter"/>
</dbReference>
<gene>
    <name evidence="4" type="ORF">SAMN02745775_102391</name>
</gene>
<dbReference type="Gene3D" id="3.40.190.10">
    <property type="entry name" value="Periplasmic binding protein-like II"/>
    <property type="match status" value="1"/>
</dbReference>
<dbReference type="InterPro" id="IPR030678">
    <property type="entry name" value="Peptide/Ni-bd"/>
</dbReference>
<protein>
    <submittedName>
        <fullName evidence="4">Peptide/nickel transport system substrate-binding protein</fullName>
    </submittedName>
</protein>